<name>A0A2Z6ZXV2_9LAMI</name>
<dbReference type="EMBL" id="KV208751">
    <property type="protein sequence ID" value="KZT75663.1"/>
    <property type="molecule type" value="Genomic_DNA"/>
</dbReference>
<proteinExistence type="predicted"/>
<accession>A0A2Z6ZXV2</accession>
<sequence length="130" mass="14257">MVTHGRRRTHAGCVLRTPVDAWRGERPLVAHHRRVRRMMLRRVLRAVDAASREGPRTSPGRRCAMVEATAHDFAPVVRRVCAVVAGRCARHGRTKQSSMGAGCARCRRDFSLVAAPPPAGRRSGDAPAMS</sequence>
<protein>
    <submittedName>
        <fullName evidence="1">Uncharacterized protein</fullName>
    </submittedName>
</protein>
<dbReference type="Proteomes" id="UP000250235">
    <property type="component" value="Unassembled WGS sequence"/>
</dbReference>
<reference evidence="1 2" key="1">
    <citation type="journal article" date="2015" name="Proc. Natl. Acad. Sci. U.S.A.">
        <title>The resurrection genome of Boea hygrometrica: A blueprint for survival of dehydration.</title>
        <authorList>
            <person name="Xiao L."/>
            <person name="Yang G."/>
            <person name="Zhang L."/>
            <person name="Yang X."/>
            <person name="Zhao S."/>
            <person name="Ji Z."/>
            <person name="Zhou Q."/>
            <person name="Hu M."/>
            <person name="Wang Y."/>
            <person name="Chen M."/>
            <person name="Xu Y."/>
            <person name="Jin H."/>
            <person name="Xiao X."/>
            <person name="Hu G."/>
            <person name="Bao F."/>
            <person name="Hu Y."/>
            <person name="Wan P."/>
            <person name="Li L."/>
            <person name="Deng X."/>
            <person name="Kuang T."/>
            <person name="Xiang C."/>
            <person name="Zhu J.K."/>
            <person name="Oliver M.J."/>
            <person name="He Y."/>
        </authorList>
    </citation>
    <scope>NUCLEOTIDE SEQUENCE [LARGE SCALE GENOMIC DNA]</scope>
    <source>
        <strain evidence="2">cv. XS01</strain>
    </source>
</reference>
<organism evidence="1 2">
    <name type="scientific">Dorcoceras hygrometricum</name>
    <dbReference type="NCBI Taxonomy" id="472368"/>
    <lineage>
        <taxon>Eukaryota</taxon>
        <taxon>Viridiplantae</taxon>
        <taxon>Streptophyta</taxon>
        <taxon>Embryophyta</taxon>
        <taxon>Tracheophyta</taxon>
        <taxon>Spermatophyta</taxon>
        <taxon>Magnoliopsida</taxon>
        <taxon>eudicotyledons</taxon>
        <taxon>Gunneridae</taxon>
        <taxon>Pentapetalae</taxon>
        <taxon>asterids</taxon>
        <taxon>lamiids</taxon>
        <taxon>Lamiales</taxon>
        <taxon>Gesneriaceae</taxon>
        <taxon>Didymocarpoideae</taxon>
        <taxon>Trichosporeae</taxon>
        <taxon>Loxocarpinae</taxon>
        <taxon>Dorcoceras</taxon>
    </lineage>
</organism>
<evidence type="ECO:0000313" key="2">
    <source>
        <dbReference type="Proteomes" id="UP000250235"/>
    </source>
</evidence>
<keyword evidence="2" id="KW-1185">Reference proteome</keyword>
<gene>
    <name evidence="1" type="ORF">F511_47312</name>
</gene>
<dbReference type="AlphaFoldDB" id="A0A2Z6ZXV2"/>
<evidence type="ECO:0000313" key="1">
    <source>
        <dbReference type="EMBL" id="KZT75663.1"/>
    </source>
</evidence>